<sequence>MGSTDTQKPQIIVKIIYHFGVKMSTPSPFWHRLRVIQKQSREVPTVVEDPRLDAIGTTPSLCFGKQKMFSER</sequence>
<organism evidence="1 2">
    <name type="scientific">Candidatus Magasanikbacteria bacterium RIFOXYA1_FULL_40_8</name>
    <dbReference type="NCBI Taxonomy" id="1798694"/>
    <lineage>
        <taxon>Bacteria</taxon>
        <taxon>Candidatus Magasanikiibacteriota</taxon>
    </lineage>
</organism>
<comment type="caution">
    <text evidence="1">The sequence shown here is derived from an EMBL/GenBank/DDBJ whole genome shotgun (WGS) entry which is preliminary data.</text>
</comment>
<reference evidence="1 2" key="1">
    <citation type="journal article" date="2016" name="Nat. Commun.">
        <title>Thousands of microbial genomes shed light on interconnected biogeochemical processes in an aquifer system.</title>
        <authorList>
            <person name="Anantharaman K."/>
            <person name="Brown C.T."/>
            <person name="Hug L.A."/>
            <person name="Sharon I."/>
            <person name="Castelle C.J."/>
            <person name="Probst A.J."/>
            <person name="Thomas B.C."/>
            <person name="Singh A."/>
            <person name="Wilkins M.J."/>
            <person name="Karaoz U."/>
            <person name="Brodie E.L."/>
            <person name="Williams K.H."/>
            <person name="Hubbard S.S."/>
            <person name="Banfield J.F."/>
        </authorList>
    </citation>
    <scope>NUCLEOTIDE SEQUENCE [LARGE SCALE GENOMIC DNA]</scope>
</reference>
<evidence type="ECO:0000313" key="1">
    <source>
        <dbReference type="EMBL" id="OGH87385.1"/>
    </source>
</evidence>
<dbReference type="EMBL" id="MFQP01000020">
    <property type="protein sequence ID" value="OGH87385.1"/>
    <property type="molecule type" value="Genomic_DNA"/>
</dbReference>
<gene>
    <name evidence="1" type="ORF">A2206_00075</name>
</gene>
<proteinExistence type="predicted"/>
<evidence type="ECO:0000313" key="2">
    <source>
        <dbReference type="Proteomes" id="UP000177151"/>
    </source>
</evidence>
<dbReference type="AlphaFoldDB" id="A0A1F6NTZ5"/>
<dbReference type="Proteomes" id="UP000177151">
    <property type="component" value="Unassembled WGS sequence"/>
</dbReference>
<name>A0A1F6NTZ5_9BACT</name>
<accession>A0A1F6NTZ5</accession>
<protein>
    <submittedName>
        <fullName evidence="1">Uncharacterized protein</fullName>
    </submittedName>
</protein>